<comment type="caution">
    <text evidence="1">The sequence shown here is derived from an EMBL/GenBank/DDBJ whole genome shotgun (WGS) entry which is preliminary data.</text>
</comment>
<proteinExistence type="predicted"/>
<dbReference type="Proteomes" id="UP000317685">
    <property type="component" value="Unassembled WGS sequence"/>
</dbReference>
<accession>A0A561VZL1</accession>
<evidence type="ECO:0000313" key="1">
    <source>
        <dbReference type="EMBL" id="TWG17056.1"/>
    </source>
</evidence>
<dbReference type="EMBL" id="VIWZ01000001">
    <property type="protein sequence ID" value="TWG17056.1"/>
    <property type="molecule type" value="Genomic_DNA"/>
</dbReference>
<protein>
    <submittedName>
        <fullName evidence="1">Uncharacterized protein</fullName>
    </submittedName>
</protein>
<organism evidence="1 2">
    <name type="scientific">Micromonospora taraxaci</name>
    <dbReference type="NCBI Taxonomy" id="1316803"/>
    <lineage>
        <taxon>Bacteria</taxon>
        <taxon>Bacillati</taxon>
        <taxon>Actinomycetota</taxon>
        <taxon>Actinomycetes</taxon>
        <taxon>Micromonosporales</taxon>
        <taxon>Micromonosporaceae</taxon>
        <taxon>Micromonospora</taxon>
    </lineage>
</organism>
<dbReference type="AlphaFoldDB" id="A0A561VZL1"/>
<keyword evidence="2" id="KW-1185">Reference proteome</keyword>
<gene>
    <name evidence="1" type="ORF">FHU34_112397</name>
</gene>
<dbReference type="GeneID" id="300132096"/>
<evidence type="ECO:0000313" key="2">
    <source>
        <dbReference type="Proteomes" id="UP000317685"/>
    </source>
</evidence>
<dbReference type="RefSeq" id="WP_208744965.1">
    <property type="nucleotide sequence ID" value="NZ_VIWZ01000001.1"/>
</dbReference>
<reference evidence="1 2" key="1">
    <citation type="submission" date="2019-06" db="EMBL/GenBank/DDBJ databases">
        <title>Sequencing the genomes of 1000 actinobacteria strains.</title>
        <authorList>
            <person name="Klenk H.-P."/>
        </authorList>
    </citation>
    <scope>NUCLEOTIDE SEQUENCE [LARGE SCALE GENOMIC DNA]</scope>
    <source>
        <strain evidence="1 2">DSM 45885</strain>
    </source>
</reference>
<sequence length="296" mass="31643">MIEWLDHVWTRTRTVQIVEGGEDAGPLCGRVVLAELPDAVSVEAARELATTGRFTGDICRCHGGPTIVLRDATGDVLASASLHGHGSISWERSRFRNDLVVADPAALHVFLAGHGVPNQLTSFLAPLADLLNLREGRPQFRPAGKKGKRYLDERGVPDVLHSVLVAATGQQCGELSDAHVDDVRRRLTAAIPSPTARAAILLSWLGRLPIPAEALWGEGVLVRQLLADLSLPDVAAAATETRTGHVATGVINLIMHSGDDGTLATAIGPTLRQLFPPALLPIPSDSRRTVERRSAR</sequence>
<name>A0A561VZL1_9ACTN</name>